<dbReference type="InterPro" id="IPR025009">
    <property type="entry name" value="DUF3977"/>
</dbReference>
<dbReference type="Proteomes" id="UP000315128">
    <property type="component" value="Chromosome"/>
</dbReference>
<dbReference type="EMBL" id="CP041356">
    <property type="protein sequence ID" value="QDK71029.1"/>
    <property type="molecule type" value="Genomic_DNA"/>
</dbReference>
<reference evidence="1 2" key="1">
    <citation type="submission" date="2019-07" db="EMBL/GenBank/DDBJ databases">
        <title>Genome sequencing of KACC 19320.</title>
        <authorList>
            <person name="Heo J."/>
            <person name="Kim S.-J."/>
            <person name="Kim J.-S."/>
            <person name="Hong S.-B."/>
            <person name="Kwon S.-W."/>
        </authorList>
    </citation>
    <scope>NUCLEOTIDE SEQUENCE [LARGE SCALE GENOMIC DNA]</scope>
    <source>
        <strain evidence="1 2">KACC 19320</strain>
    </source>
</reference>
<dbReference type="AlphaFoldDB" id="A0A514Z8V9"/>
<dbReference type="Pfam" id="PF13122">
    <property type="entry name" value="DUF3977"/>
    <property type="match status" value="1"/>
</dbReference>
<dbReference type="RefSeq" id="WP_142766599.1">
    <property type="nucleotide sequence ID" value="NZ_CP041356.1"/>
</dbReference>
<proteinExistence type="predicted"/>
<protein>
    <submittedName>
        <fullName evidence="1">DUF3977 family protein</fullName>
    </submittedName>
</protein>
<organism evidence="1 2">
    <name type="scientific">Lactococcus protaetiae</name>
    <dbReference type="NCBI Taxonomy" id="2592653"/>
    <lineage>
        <taxon>Bacteria</taxon>
        <taxon>Bacillati</taxon>
        <taxon>Bacillota</taxon>
        <taxon>Bacilli</taxon>
        <taxon>Lactobacillales</taxon>
        <taxon>Streptococcaceae</taxon>
        <taxon>Lactococcus</taxon>
    </lineage>
</organism>
<dbReference type="OrthoDB" id="2925496at2"/>
<keyword evidence="2" id="KW-1185">Reference proteome</keyword>
<sequence length="88" mass="10397">MNKIFIEIGFDLDNNRFGFGKSVEIEHTDGSEVRIKTAPQIDKPKSYYVRIWIGKSVLIFDSQSPHFSFKKKRRRNFKFVIGKWGEEI</sequence>
<dbReference type="KEGG" id="lack:FLP15_07495"/>
<name>A0A514Z8V9_9LACT</name>
<evidence type="ECO:0000313" key="1">
    <source>
        <dbReference type="EMBL" id="QDK71029.1"/>
    </source>
</evidence>
<gene>
    <name evidence="1" type="ORF">FLP15_07495</name>
</gene>
<accession>A0A514Z8V9</accession>
<evidence type="ECO:0000313" key="2">
    <source>
        <dbReference type="Proteomes" id="UP000315128"/>
    </source>
</evidence>